<reference evidence="16 17" key="1">
    <citation type="journal article" date="2022" name="G3 (Bethesda)">
        <title>Evaluating Illumina-, Nanopore-, and PacBio-based genome assembly strategies with the bald notothen, Trematomus borchgrevinki.</title>
        <authorList>
            <person name="Rayamajhi N."/>
            <person name="Cheng C.C."/>
            <person name="Catchen J.M."/>
        </authorList>
    </citation>
    <scope>NUCLEOTIDE SEQUENCE [LARGE SCALE GENOMIC DNA]</scope>
    <source>
        <strain evidence="16">AGRC-2024</strain>
    </source>
</reference>
<keyword evidence="9 10" id="KW-0137">Centromere</keyword>
<dbReference type="GO" id="GO:0005737">
    <property type="term" value="C:cytoplasm"/>
    <property type="evidence" value="ECO:0007669"/>
    <property type="project" value="UniProtKB-ARBA"/>
</dbReference>
<evidence type="ECO:0000256" key="1">
    <source>
        <dbReference type="ARBA" id="ARBA00007050"/>
    </source>
</evidence>
<evidence type="ECO:0000256" key="12">
    <source>
        <dbReference type="SAM" id="MobiDB-lite"/>
    </source>
</evidence>
<evidence type="ECO:0000256" key="7">
    <source>
        <dbReference type="ARBA" id="ARBA00023242"/>
    </source>
</evidence>
<protein>
    <recommendedName>
        <fullName evidence="10">Kinetochore protein NDC80</fullName>
    </recommendedName>
</protein>
<keyword evidence="2 10" id="KW-0158">Chromosome</keyword>
<dbReference type="EMBL" id="JBIYXZ010002071">
    <property type="protein sequence ID" value="KAL3062855.1"/>
    <property type="molecule type" value="Genomic_DNA"/>
</dbReference>
<evidence type="ECO:0000259" key="15">
    <source>
        <dbReference type="Pfam" id="PF24487"/>
    </source>
</evidence>
<feature type="coiled-coil region" evidence="11">
    <location>
        <begin position="346"/>
        <end position="397"/>
    </location>
</feature>
<sequence>MERGRLSRAVSGRPSDLPMRVQDTNRMSMVYTTPKNKQPSFGKLNIPKPQSGTSERRTSFFDARRTSGASMPRNSTMSGFGGSEKIKDSRPLHDKAFVLQCTRQLHEFLTEHNYPGPLSAKTLVSPSTKEFVKVFEFVYRQIDPTFEMPNSKVEEEVPTLLKTLRYPFVLSKSSMYSVGAPHTWPLALGALTWMIDHVKIVSYKSEQETLFRDFCDDDEDIEEGAEYNKLVEGYSAEGYSKFMKGEDTFDDLEDLFLNKLTKLYNVDEVLLDSMEEKYTILSTELDLLEKDSQTDRLTTKRMARVKLQTDLKKLQSYRSSLDSFKANLECKYSELSDEQETTDSHLESLKHEQNELQQLLKNQKFTPADVERITREKRELQQTISSLSKSLEDTEQHKWSEEIALAKFNEKAELKVAEYHKLSRKLKLIPLSAENACGHDFEIRLFESGTMDQHKIKIQMLLRKLVGDVEEENSRLANMKLSLEEFYEQVGCNILDKSNDLKNLKEQIRKVDERLDSDMQELAQEEQDWATEMETVENHRSILKKKVKYGYDEAVQQLKAAQQQYHLVLQETNEERRTVANNLASVLTTAADHLSITEKCMEDLHSGVQRVCSKAVEDDDAAIQRLREILKSFTAKANSL</sequence>
<dbReference type="FunFam" id="1.10.418.30:FF:000002">
    <property type="entry name" value="NDC80, kinetochore complex component"/>
    <property type="match status" value="1"/>
</dbReference>
<evidence type="ECO:0000256" key="3">
    <source>
        <dbReference type="ARBA" id="ARBA00022618"/>
    </source>
</evidence>
<dbReference type="GO" id="GO:0005813">
    <property type="term" value="C:centrosome"/>
    <property type="evidence" value="ECO:0007669"/>
    <property type="project" value="UniProtKB-ARBA"/>
</dbReference>
<comment type="similarity">
    <text evidence="1 10">Belongs to the NDC80/HEC1 family.</text>
</comment>
<evidence type="ECO:0000256" key="4">
    <source>
        <dbReference type="ARBA" id="ARBA00022776"/>
    </source>
</evidence>
<evidence type="ECO:0000256" key="5">
    <source>
        <dbReference type="ARBA" id="ARBA00022838"/>
    </source>
</evidence>
<keyword evidence="8 10" id="KW-0131">Cell cycle</keyword>
<name>A0ABD2HA36_PAGBO</name>
<evidence type="ECO:0000256" key="6">
    <source>
        <dbReference type="ARBA" id="ARBA00023054"/>
    </source>
</evidence>
<dbReference type="InterPro" id="IPR055260">
    <property type="entry name" value="Ndc80_CH"/>
</dbReference>
<feature type="coiled-coil region" evidence="11">
    <location>
        <begin position="469"/>
        <end position="571"/>
    </location>
</feature>
<reference evidence="16 17" key="2">
    <citation type="journal article" date="2024" name="G3 (Bethesda)">
        <title>The genome of the cryopelagic Antarctic bald notothen, Trematomus borchgrevinki.</title>
        <authorList>
            <person name="Rayamajhi N."/>
            <person name="Rivera-Colon A.G."/>
            <person name="Minhas B.F."/>
            <person name="Cheng C.C."/>
            <person name="Catchen J.M."/>
        </authorList>
    </citation>
    <scope>NUCLEOTIDE SEQUENCE [LARGE SCALE GENOMIC DNA]</scope>
    <source>
        <strain evidence="16">AGRC-2024</strain>
    </source>
</reference>
<keyword evidence="5 10" id="KW-0995">Kinetochore</keyword>
<feature type="region of interest" description="Disordered" evidence="12">
    <location>
        <begin position="1"/>
        <end position="20"/>
    </location>
</feature>
<feature type="compositionally biased region" description="Basic and acidic residues" evidence="12">
    <location>
        <begin position="54"/>
        <end position="65"/>
    </location>
</feature>
<feature type="domain" description="DUF5595" evidence="14">
    <location>
        <begin position="220"/>
        <end position="290"/>
    </location>
</feature>
<dbReference type="Gene3D" id="6.10.250.1950">
    <property type="match status" value="1"/>
</dbReference>
<feature type="domain" description="Kinetochore protein NDC80 loop region" evidence="15">
    <location>
        <begin position="381"/>
        <end position="610"/>
    </location>
</feature>
<evidence type="ECO:0000259" key="13">
    <source>
        <dbReference type="Pfam" id="PF03801"/>
    </source>
</evidence>
<dbReference type="AlphaFoldDB" id="A0ABD2HA36"/>
<keyword evidence="4 10" id="KW-0498">Mitosis</keyword>
<dbReference type="GO" id="GO:0051301">
    <property type="term" value="P:cell division"/>
    <property type="evidence" value="ECO:0007669"/>
    <property type="project" value="UniProtKB-UniRule"/>
</dbReference>
<dbReference type="GO" id="GO:0031262">
    <property type="term" value="C:Ndc80 complex"/>
    <property type="evidence" value="ECO:0007669"/>
    <property type="project" value="UniProtKB-UniRule"/>
</dbReference>
<feature type="region of interest" description="Disordered" evidence="12">
    <location>
        <begin position="32"/>
        <end position="86"/>
    </location>
</feature>
<evidence type="ECO:0000256" key="2">
    <source>
        <dbReference type="ARBA" id="ARBA00022454"/>
    </source>
</evidence>
<feature type="compositionally biased region" description="Polar residues" evidence="12">
    <location>
        <begin position="67"/>
        <end position="78"/>
    </location>
</feature>
<comment type="subcellular location">
    <subcellularLocation>
        <location evidence="10">Chromosome</location>
        <location evidence="10">Centromere</location>
        <location evidence="10">Kinetochore</location>
    </subcellularLocation>
    <subcellularLocation>
        <location evidence="10">Nucleus</location>
    </subcellularLocation>
</comment>
<dbReference type="InterPro" id="IPR038273">
    <property type="entry name" value="Ndc80_sf"/>
</dbReference>
<dbReference type="PANTHER" id="PTHR10643:SF2">
    <property type="entry name" value="KINETOCHORE PROTEIN NDC80 HOMOLOG"/>
    <property type="match status" value="1"/>
</dbReference>
<keyword evidence="7 10" id="KW-0539">Nucleus</keyword>
<evidence type="ECO:0000256" key="8">
    <source>
        <dbReference type="ARBA" id="ARBA00023306"/>
    </source>
</evidence>
<dbReference type="Pfam" id="PF24487">
    <property type="entry name" value="NDC80_loop"/>
    <property type="match status" value="1"/>
</dbReference>
<evidence type="ECO:0000313" key="16">
    <source>
        <dbReference type="EMBL" id="KAL3062855.1"/>
    </source>
</evidence>
<dbReference type="PANTHER" id="PTHR10643">
    <property type="entry name" value="KINETOCHORE PROTEIN NDC80"/>
    <property type="match status" value="1"/>
</dbReference>
<comment type="function">
    <text evidence="10">Acts as a component of the essential kinetochore-associated NDC80 complex, which is required for chromosome segregation and spindle checkpoint activity.</text>
</comment>
<comment type="subunit">
    <text evidence="10">Component of the NDC80 complex.</text>
</comment>
<comment type="caution">
    <text evidence="16">The sequence shown here is derived from an EMBL/GenBank/DDBJ whole genome shotgun (WGS) entry which is preliminary data.</text>
</comment>
<dbReference type="InterPro" id="IPR057091">
    <property type="entry name" value="NDC80_loop"/>
</dbReference>
<evidence type="ECO:0000256" key="10">
    <source>
        <dbReference type="RuleBase" id="RU368072"/>
    </source>
</evidence>
<dbReference type="Gene3D" id="1.10.418.30">
    <property type="entry name" value="Ncd80 complex, Ncd80 subunit"/>
    <property type="match status" value="1"/>
</dbReference>
<proteinExistence type="inferred from homology"/>
<evidence type="ECO:0000256" key="11">
    <source>
        <dbReference type="SAM" id="Coils"/>
    </source>
</evidence>
<keyword evidence="6 11" id="KW-0175">Coiled coil</keyword>
<dbReference type="InterPro" id="IPR005550">
    <property type="entry name" value="Kinetochore_Ndc80"/>
</dbReference>
<dbReference type="GO" id="GO:0051315">
    <property type="term" value="P:attachment of mitotic spindle microtubules to kinetochore"/>
    <property type="evidence" value="ECO:0007669"/>
    <property type="project" value="UniProtKB-UniRule"/>
</dbReference>
<dbReference type="GO" id="GO:0007051">
    <property type="term" value="P:spindle organization"/>
    <property type="evidence" value="ECO:0007669"/>
    <property type="project" value="UniProtKB-ARBA"/>
</dbReference>
<dbReference type="Proteomes" id="UP001619887">
    <property type="component" value="Unassembled WGS sequence"/>
</dbReference>
<evidence type="ECO:0000313" key="17">
    <source>
        <dbReference type="Proteomes" id="UP001619887"/>
    </source>
</evidence>
<dbReference type="Pfam" id="PF03801">
    <property type="entry name" value="Ndc80_HEC"/>
    <property type="match status" value="1"/>
</dbReference>
<keyword evidence="17" id="KW-1185">Reference proteome</keyword>
<dbReference type="Pfam" id="PF18077">
    <property type="entry name" value="DUF5595"/>
    <property type="match status" value="1"/>
</dbReference>
<keyword evidence="3 10" id="KW-0132">Cell division</keyword>
<dbReference type="InterPro" id="IPR040967">
    <property type="entry name" value="DUF5595"/>
</dbReference>
<evidence type="ECO:0000256" key="9">
    <source>
        <dbReference type="ARBA" id="ARBA00023328"/>
    </source>
</evidence>
<dbReference type="GO" id="GO:0005634">
    <property type="term" value="C:nucleus"/>
    <property type="evidence" value="ECO:0007669"/>
    <property type="project" value="UniProtKB-SubCell"/>
</dbReference>
<feature type="domain" description="Kinetochore protein Ndc80 CH" evidence="13">
    <location>
        <begin position="64"/>
        <end position="201"/>
    </location>
</feature>
<evidence type="ECO:0000259" key="14">
    <source>
        <dbReference type="Pfam" id="PF18077"/>
    </source>
</evidence>
<accession>A0ABD2HA36</accession>
<gene>
    <name evidence="16" type="ORF">OYC64_002618</name>
</gene>
<organism evidence="16 17">
    <name type="scientific">Pagothenia borchgrevinki</name>
    <name type="common">Bald rockcod</name>
    <name type="synonym">Trematomus borchgrevinki</name>
    <dbReference type="NCBI Taxonomy" id="8213"/>
    <lineage>
        <taxon>Eukaryota</taxon>
        <taxon>Metazoa</taxon>
        <taxon>Chordata</taxon>
        <taxon>Craniata</taxon>
        <taxon>Vertebrata</taxon>
        <taxon>Euteleostomi</taxon>
        <taxon>Actinopterygii</taxon>
        <taxon>Neopterygii</taxon>
        <taxon>Teleostei</taxon>
        <taxon>Neoteleostei</taxon>
        <taxon>Acanthomorphata</taxon>
        <taxon>Eupercaria</taxon>
        <taxon>Perciformes</taxon>
        <taxon>Notothenioidei</taxon>
        <taxon>Nototheniidae</taxon>
        <taxon>Pagothenia</taxon>
    </lineage>
</organism>